<proteinExistence type="inferred from homology"/>
<keyword evidence="15" id="KW-1185">Reference proteome</keyword>
<keyword evidence="5 9" id="KW-0067">ATP-binding</keyword>
<evidence type="ECO:0000256" key="3">
    <source>
        <dbReference type="ARBA" id="ARBA00022598"/>
    </source>
</evidence>
<comment type="catalytic activity">
    <reaction evidence="8 9">
        <text>tRNA(Leu) + L-leucine + ATP = L-leucyl-tRNA(Leu) + AMP + diphosphate</text>
        <dbReference type="Rhea" id="RHEA:11688"/>
        <dbReference type="Rhea" id="RHEA-COMP:9613"/>
        <dbReference type="Rhea" id="RHEA-COMP:9622"/>
        <dbReference type="ChEBI" id="CHEBI:30616"/>
        <dbReference type="ChEBI" id="CHEBI:33019"/>
        <dbReference type="ChEBI" id="CHEBI:57427"/>
        <dbReference type="ChEBI" id="CHEBI:78442"/>
        <dbReference type="ChEBI" id="CHEBI:78494"/>
        <dbReference type="ChEBI" id="CHEBI:456215"/>
        <dbReference type="EC" id="6.1.1.4"/>
    </reaction>
</comment>
<comment type="caution">
    <text evidence="14">The sequence shown here is derived from an EMBL/GenBank/DDBJ whole genome shotgun (WGS) entry which is preliminary data.</text>
</comment>
<dbReference type="Pfam" id="PF13603">
    <property type="entry name" value="tRNA-synt_1_2"/>
    <property type="match status" value="1"/>
</dbReference>
<dbReference type="Gene3D" id="3.40.50.620">
    <property type="entry name" value="HUPs"/>
    <property type="match status" value="3"/>
</dbReference>
<dbReference type="HAMAP" id="MF_00049_B">
    <property type="entry name" value="Leu_tRNA_synth_B"/>
    <property type="match status" value="1"/>
</dbReference>
<dbReference type="NCBIfam" id="TIGR00396">
    <property type="entry name" value="leuS_bact"/>
    <property type="match status" value="1"/>
</dbReference>
<keyword evidence="3 9" id="KW-0436">Ligase</keyword>
<feature type="domain" description="Methionyl/Leucyl tRNA synthetase" evidence="12">
    <location>
        <begin position="38"/>
        <end position="144"/>
    </location>
</feature>
<evidence type="ECO:0000256" key="2">
    <source>
        <dbReference type="ARBA" id="ARBA00022490"/>
    </source>
</evidence>
<sequence>MQYNHQEIEKKWQEYWAKNQTFKASNNSDKPKYYVLDMFPYPSGAGLHVGHPLGYIASDIYARYKRHKGFNVLHPQGYDSFGLPAEQYAIQTGQHPAITTETNIKTYRGQLDKIGFSFDWSREVRTSNPEYYKWTQWIFIQLFNSWYNKDTDKAEDVSTLITKFETAGNAEVNAVTDEDIKQFSAEEWKNFSSKEQQEILLQYRLTYLSDTEVNWCPALGTVLANDEIVNGVSERGGHPVVRKKMTQWSMRISAYAQRLLDGLNGIDWPQPLKDIQTNWIGRSQGAMVSFDVDGHDANIEVFTTRPDTIFGVSFMTLAPEHDLVTKITTDAQRGAVEAYVEATAKRSERDRMADVKTISGVFTGAYALHPFTGKQVPIWIGDYVLASYGTGAVMAVPCGDQRDYDFAKHFGLEIPNIFDGVDISEQANDTKEGIKLANSDFLDGLNYKKGMKTVIYEMEKRGFGFGKINYRLRDAVFSRQRYWGEPFPVYYKDGMPQMIANEHLPIELPEVEKYLPTEDGKPPLGNSTEWAWSTETNSVVSNDQINNETVFPLELNTMPGWAGSSWYFNRYMDATNEGEFVSKEAVEYWKEVDLYIGGSEHATGHLLYARFWQKFLFDRGLLPVDEFAKKLINQGMILGTSAIVYRVSGTNKYVSLGLKDQYQTEELRVDVKLINSSDELDLEGLKNWQPQFADAEFELEDGKYIVGREVEKMSKRWFNVVNPDDICEEYGADSLRLFEMFLGPLEQFKPWKTSGISGVYSFLKKLWKLFHKGEDFEVSEGEATKDNLKTLHKTIKKVEEDIENFSFNTSVSTFMIAVNELAKQECNNKAILEQLLVLVSPYAPHISEELWSKLGHKESISTAAFPVFDEKHLVESSKNYPVSFNGKTRFTLELPLDMSKEEIEKTVMEHEKTQQQLQGRTPKKVIVVPGRIINIVG</sequence>
<accession>A0ABM9PEL7</accession>
<evidence type="ECO:0000256" key="6">
    <source>
        <dbReference type="ARBA" id="ARBA00022917"/>
    </source>
</evidence>
<reference evidence="14 15" key="1">
    <citation type="submission" date="2024-05" db="EMBL/GenBank/DDBJ databases">
        <authorList>
            <person name="Duchaud E."/>
        </authorList>
    </citation>
    <scope>NUCLEOTIDE SEQUENCE [LARGE SCALE GENOMIC DNA]</scope>
    <source>
        <strain evidence="14">Ena-SAMPLE-TAB-13-05-2024-13:56:06:370-140308</strain>
    </source>
</reference>
<keyword evidence="2 9" id="KW-0963">Cytoplasm</keyword>
<evidence type="ECO:0000256" key="1">
    <source>
        <dbReference type="ARBA" id="ARBA00005594"/>
    </source>
</evidence>
<dbReference type="EC" id="6.1.1.4" evidence="9"/>
<dbReference type="GO" id="GO:0004823">
    <property type="term" value="F:leucine-tRNA ligase activity"/>
    <property type="evidence" value="ECO:0007669"/>
    <property type="project" value="UniProtKB-EC"/>
</dbReference>
<evidence type="ECO:0000256" key="4">
    <source>
        <dbReference type="ARBA" id="ARBA00022741"/>
    </source>
</evidence>
<dbReference type="PRINTS" id="PR00985">
    <property type="entry name" value="TRNASYNTHLEU"/>
</dbReference>
<evidence type="ECO:0000259" key="11">
    <source>
        <dbReference type="Pfam" id="PF08264"/>
    </source>
</evidence>
<organism evidence="14 15">
    <name type="scientific">Tenacibaculum polynesiense</name>
    <dbReference type="NCBI Taxonomy" id="3137857"/>
    <lineage>
        <taxon>Bacteria</taxon>
        <taxon>Pseudomonadati</taxon>
        <taxon>Bacteroidota</taxon>
        <taxon>Flavobacteriia</taxon>
        <taxon>Flavobacteriales</taxon>
        <taxon>Flavobacteriaceae</taxon>
        <taxon>Tenacibaculum</taxon>
    </lineage>
</organism>
<dbReference type="SUPFAM" id="SSF52374">
    <property type="entry name" value="Nucleotidylyl transferase"/>
    <property type="match status" value="1"/>
</dbReference>
<dbReference type="Gene3D" id="1.10.730.10">
    <property type="entry name" value="Isoleucyl-tRNA Synthetase, Domain 1"/>
    <property type="match status" value="2"/>
</dbReference>
<comment type="subcellular location">
    <subcellularLocation>
        <location evidence="9">Cytoplasm</location>
    </subcellularLocation>
</comment>
<evidence type="ECO:0000256" key="5">
    <source>
        <dbReference type="ARBA" id="ARBA00022840"/>
    </source>
</evidence>
<dbReference type="InterPro" id="IPR015413">
    <property type="entry name" value="Methionyl/Leucyl_tRNA_Synth"/>
</dbReference>
<dbReference type="InterPro" id="IPR001412">
    <property type="entry name" value="aa-tRNA-synth_I_CS"/>
</dbReference>
<keyword evidence="4 9" id="KW-0547">Nucleotide-binding</keyword>
<evidence type="ECO:0000256" key="9">
    <source>
        <dbReference type="HAMAP-Rule" id="MF_00049"/>
    </source>
</evidence>
<evidence type="ECO:0000259" key="13">
    <source>
        <dbReference type="Pfam" id="PF13603"/>
    </source>
</evidence>
<dbReference type="InterPro" id="IPR002302">
    <property type="entry name" value="Leu-tRNA-ligase"/>
</dbReference>
<comment type="similarity">
    <text evidence="1 9 10">Belongs to the class-I aminoacyl-tRNA synthetase family.</text>
</comment>
<dbReference type="InterPro" id="IPR009008">
    <property type="entry name" value="Val/Leu/Ile-tRNA-synth_edit"/>
</dbReference>
<dbReference type="RefSeq" id="WP_348718029.1">
    <property type="nucleotide sequence ID" value="NZ_CAXJIO010000014.1"/>
</dbReference>
<evidence type="ECO:0000313" key="15">
    <source>
        <dbReference type="Proteomes" id="UP001497527"/>
    </source>
</evidence>
<evidence type="ECO:0000256" key="8">
    <source>
        <dbReference type="ARBA" id="ARBA00047469"/>
    </source>
</evidence>
<feature type="binding site" evidence="9">
    <location>
        <position position="715"/>
    </location>
    <ligand>
        <name>ATP</name>
        <dbReference type="ChEBI" id="CHEBI:30616"/>
    </ligand>
</feature>
<feature type="domain" description="Methionyl/Valyl/Leucyl/Isoleucyl-tRNA synthetase anticodon-binding" evidence="11">
    <location>
        <begin position="788"/>
        <end position="901"/>
    </location>
</feature>
<dbReference type="EMBL" id="CAXJIO010000014">
    <property type="protein sequence ID" value="CAL2104003.1"/>
    <property type="molecule type" value="Genomic_DNA"/>
</dbReference>
<dbReference type="SUPFAM" id="SSF47323">
    <property type="entry name" value="Anticodon-binding domain of a subclass of class I aminoacyl-tRNA synthetases"/>
    <property type="match status" value="1"/>
</dbReference>
<dbReference type="PROSITE" id="PS00178">
    <property type="entry name" value="AA_TRNA_LIGASE_I"/>
    <property type="match status" value="1"/>
</dbReference>
<dbReference type="CDD" id="cd07958">
    <property type="entry name" value="Anticodon_Ia_Leu_BEm"/>
    <property type="match status" value="1"/>
</dbReference>
<dbReference type="Pfam" id="PF08264">
    <property type="entry name" value="Anticodon_1"/>
    <property type="match status" value="1"/>
</dbReference>
<evidence type="ECO:0000256" key="10">
    <source>
        <dbReference type="RuleBase" id="RU363039"/>
    </source>
</evidence>
<dbReference type="PANTHER" id="PTHR43740">
    <property type="entry name" value="LEUCYL-TRNA SYNTHETASE"/>
    <property type="match status" value="1"/>
</dbReference>
<evidence type="ECO:0000313" key="14">
    <source>
        <dbReference type="EMBL" id="CAL2104003.1"/>
    </source>
</evidence>
<dbReference type="InterPro" id="IPR025709">
    <property type="entry name" value="Leu_tRNA-synth_edit"/>
</dbReference>
<evidence type="ECO:0000259" key="12">
    <source>
        <dbReference type="Pfam" id="PF09334"/>
    </source>
</evidence>
<keyword evidence="6 9" id="KW-0648">Protein biosynthesis</keyword>
<keyword evidence="7 9" id="KW-0030">Aminoacyl-tRNA synthetase</keyword>
<feature type="domain" description="Leucyl-tRNA synthetase editing" evidence="13">
    <location>
        <begin position="278"/>
        <end position="458"/>
    </location>
</feature>
<evidence type="ECO:0000256" key="7">
    <source>
        <dbReference type="ARBA" id="ARBA00023146"/>
    </source>
</evidence>
<comment type="caution">
    <text evidence="9">Lacks conserved residue(s) required for the propagation of feature annotation.</text>
</comment>
<dbReference type="Proteomes" id="UP001497527">
    <property type="component" value="Unassembled WGS sequence"/>
</dbReference>
<dbReference type="Pfam" id="PF09334">
    <property type="entry name" value="tRNA-synt_1g"/>
    <property type="match status" value="1"/>
</dbReference>
<dbReference type="InterPro" id="IPR009080">
    <property type="entry name" value="tRNAsynth_Ia_anticodon-bd"/>
</dbReference>
<name>A0ABM9PEL7_9FLAO</name>
<dbReference type="SUPFAM" id="SSF50677">
    <property type="entry name" value="ValRS/IleRS/LeuRS editing domain"/>
    <property type="match status" value="1"/>
</dbReference>
<gene>
    <name evidence="9 14" type="primary">leuS</name>
    <name evidence="14" type="ORF">T190423A01A_50251</name>
</gene>
<dbReference type="PANTHER" id="PTHR43740:SF2">
    <property type="entry name" value="LEUCINE--TRNA LIGASE, MITOCHONDRIAL"/>
    <property type="match status" value="1"/>
</dbReference>
<dbReference type="InterPro" id="IPR014729">
    <property type="entry name" value="Rossmann-like_a/b/a_fold"/>
</dbReference>
<dbReference type="InterPro" id="IPR013155">
    <property type="entry name" value="M/V/L/I-tRNA-synth_anticd-bd"/>
</dbReference>
<protein>
    <recommendedName>
        <fullName evidence="9">Leucine--tRNA ligase</fullName>
        <ecNumber evidence="9">6.1.1.4</ecNumber>
    </recommendedName>
    <alternativeName>
        <fullName evidence="9">Leucyl-tRNA synthetase</fullName>
        <shortName evidence="9">LeuRS</shortName>
    </alternativeName>
</protein>